<protein>
    <submittedName>
        <fullName evidence="1">YdhR family protein</fullName>
    </submittedName>
</protein>
<proteinExistence type="predicted"/>
<dbReference type="InterPro" id="IPR014910">
    <property type="entry name" value="YdhR"/>
</dbReference>
<sequence length="103" mass="11625">MYITYVTFNLSGIDENAYSEAVKSLASSYAQVLGLISKIWIKQSNSGTYGGMYFWSSKKDYENYLKSELYKTVSNHPNLVNFNTVCYEDMPEGTSITAGVCHF</sequence>
<organism evidence="1 2">
    <name type="scientific">Aliarcobacter butzleri</name>
    <dbReference type="NCBI Taxonomy" id="28197"/>
    <lineage>
        <taxon>Bacteria</taxon>
        <taxon>Pseudomonadati</taxon>
        <taxon>Campylobacterota</taxon>
        <taxon>Epsilonproteobacteria</taxon>
        <taxon>Campylobacterales</taxon>
        <taxon>Arcobacteraceae</taxon>
        <taxon>Aliarcobacter</taxon>
    </lineage>
</organism>
<dbReference type="RefSeq" id="WP_301371078.1">
    <property type="nucleotide sequence ID" value="NZ_JAQJJF010000018.1"/>
</dbReference>
<comment type="caution">
    <text evidence="1">The sequence shown here is derived from an EMBL/GenBank/DDBJ whole genome shotgun (WGS) entry which is preliminary data.</text>
</comment>
<accession>A0AAW7QCP9</accession>
<name>A0AAW7QCP9_9BACT</name>
<dbReference type="InterPro" id="IPR011008">
    <property type="entry name" value="Dimeric_a/b-barrel"/>
</dbReference>
<dbReference type="EMBL" id="JAQJJG010000013">
    <property type="protein sequence ID" value="MDN5124266.1"/>
    <property type="molecule type" value="Genomic_DNA"/>
</dbReference>
<dbReference type="AlphaFoldDB" id="A0AAW7QCP9"/>
<evidence type="ECO:0000313" key="2">
    <source>
        <dbReference type="Proteomes" id="UP001170364"/>
    </source>
</evidence>
<dbReference type="SUPFAM" id="SSF54909">
    <property type="entry name" value="Dimeric alpha+beta barrel"/>
    <property type="match status" value="1"/>
</dbReference>
<evidence type="ECO:0000313" key="1">
    <source>
        <dbReference type="EMBL" id="MDN5124266.1"/>
    </source>
</evidence>
<reference evidence="1" key="2">
    <citation type="submission" date="2023-01" db="EMBL/GenBank/DDBJ databases">
        <authorList>
            <person name="Uljanovas D."/>
        </authorList>
    </citation>
    <scope>NUCLEOTIDE SEQUENCE</scope>
    <source>
        <strain evidence="1">S41</strain>
    </source>
</reference>
<dbReference type="Gene3D" id="3.30.70.100">
    <property type="match status" value="1"/>
</dbReference>
<dbReference type="Pfam" id="PF08803">
    <property type="entry name" value="ydhR"/>
    <property type="match status" value="1"/>
</dbReference>
<gene>
    <name evidence="1" type="ORF">PJV93_10140</name>
</gene>
<dbReference type="Proteomes" id="UP001170364">
    <property type="component" value="Unassembled WGS sequence"/>
</dbReference>
<reference evidence="1" key="1">
    <citation type="journal article" date="2023" name="Microorganisms">
        <title>Genomic Characterization of Arcobacter butzleri Strains Isolated from Various Sources in Lithuania.</title>
        <authorList>
            <person name="Uljanovas D."/>
            <person name="Golz G."/>
            <person name="Fleischmann S."/>
            <person name="Kudirkiene E."/>
            <person name="Kasetiene N."/>
            <person name="Grineviciene A."/>
            <person name="Tamuleviciene E."/>
            <person name="Aksomaitiene J."/>
            <person name="Alter T."/>
            <person name="Malakauskas M."/>
        </authorList>
    </citation>
    <scope>NUCLEOTIDE SEQUENCE</scope>
    <source>
        <strain evidence="1">S41</strain>
    </source>
</reference>